<reference evidence="4" key="1">
    <citation type="journal article" date="2024" name="Toxins">
        <title>Genome Sequence Analysis of Native Xenorhabdus Strains Isolated from Entomopathogenic Nematodes in Argentina.</title>
        <authorList>
            <person name="Palma L."/>
            <person name="Frizzo L."/>
            <person name="Kaiser S."/>
            <person name="Berry C."/>
            <person name="Caballero P."/>
            <person name="Bode H.B."/>
            <person name="Del Valle E.E."/>
        </authorList>
    </citation>
    <scope>NUCLEOTIDE SEQUENCE [LARGE SCALE GENOMIC DNA]</scope>
    <source>
        <strain evidence="4">Reich</strain>
    </source>
</reference>
<protein>
    <submittedName>
        <fullName evidence="3">DUF2829 domain-containing protein</fullName>
    </submittedName>
</protein>
<evidence type="ECO:0000313" key="3">
    <source>
        <dbReference type="EMBL" id="MDX8001138.1"/>
    </source>
</evidence>
<dbReference type="Pfam" id="PF11195">
    <property type="entry name" value="Tad2-like"/>
    <property type="match status" value="1"/>
</dbReference>
<dbReference type="RefSeq" id="WP_319927834.1">
    <property type="nucleotide sequence ID" value="NZ_VCDP01000147.1"/>
</dbReference>
<accession>A0ABU4SR44</accession>
<dbReference type="InterPro" id="IPR021361">
    <property type="entry name" value="Tad2-like_dom"/>
</dbReference>
<feature type="domain" description="Thoeris anti-defense 2-like" evidence="1">
    <location>
        <begin position="34"/>
        <end position="104"/>
    </location>
</feature>
<gene>
    <name evidence="3" type="ORF">FE394_18590</name>
</gene>
<evidence type="ECO:0000313" key="4">
    <source>
        <dbReference type="Proteomes" id="UP001271640"/>
    </source>
</evidence>
<dbReference type="InterPro" id="IPR056725">
    <property type="entry name" value="DUF7823"/>
</dbReference>
<sequence>MSELMKTEKQNPEHECLIDPNNYKTEQIIAPEGSFYWALIQLRLENKVRRRDWSGKEQLNFVPRRMDTEGNYDYLSHIDKRNKHGNWASWQPVQEDLLACDWVLIKESDPKLESAMLIFDLVSEESNIKSERYWGYKNKNGNYERQQPPFGTLNVIQNNTEIDIISSFYFISGKDTPFIYFRISTNEFGVNYYNVGSLVRKNLHIIIDNITYNLGTPTGQHNTDPTGYSVYYDSAKRPAVDELAKVLQQTGEAKRFYCDWN</sequence>
<evidence type="ECO:0000259" key="2">
    <source>
        <dbReference type="Pfam" id="PF25136"/>
    </source>
</evidence>
<keyword evidence="4" id="KW-1185">Reference proteome</keyword>
<dbReference type="EMBL" id="VCDP01000147">
    <property type="protein sequence ID" value="MDX8001138.1"/>
    <property type="molecule type" value="Genomic_DNA"/>
</dbReference>
<name>A0ABU4SR44_9GAMM</name>
<organism evidence="3 4">
    <name type="scientific">Xenorhabdus littoralis</name>
    <dbReference type="NCBI Taxonomy" id="2582835"/>
    <lineage>
        <taxon>Bacteria</taxon>
        <taxon>Pseudomonadati</taxon>
        <taxon>Pseudomonadota</taxon>
        <taxon>Gammaproteobacteria</taxon>
        <taxon>Enterobacterales</taxon>
        <taxon>Morganellaceae</taxon>
        <taxon>Xenorhabdus</taxon>
    </lineage>
</organism>
<comment type="caution">
    <text evidence="3">The sequence shown here is derived from an EMBL/GenBank/DDBJ whole genome shotgun (WGS) entry which is preliminary data.</text>
</comment>
<dbReference type="Pfam" id="PF25136">
    <property type="entry name" value="DUF7823"/>
    <property type="match status" value="1"/>
</dbReference>
<dbReference type="Proteomes" id="UP001271640">
    <property type="component" value="Unassembled WGS sequence"/>
</dbReference>
<evidence type="ECO:0000259" key="1">
    <source>
        <dbReference type="Pfam" id="PF11195"/>
    </source>
</evidence>
<feature type="domain" description="DUF7823" evidence="2">
    <location>
        <begin position="149"/>
        <end position="261"/>
    </location>
</feature>
<proteinExistence type="predicted"/>